<dbReference type="RefSeq" id="YP_009118693.1">
    <property type="nucleotide sequence ID" value="NC_025425.1"/>
</dbReference>
<name>A0A0B7MR23_9CAUD</name>
<evidence type="ECO:0000313" key="2">
    <source>
        <dbReference type="Proteomes" id="UP000203896"/>
    </source>
</evidence>
<organism evidence="1 2">
    <name type="scientific">Enterobacteria phage GEC-3S</name>
    <dbReference type="NCBI Taxonomy" id="1222338"/>
    <lineage>
        <taxon>Viruses</taxon>
        <taxon>Duplodnaviria</taxon>
        <taxon>Heunggongvirae</taxon>
        <taxon>Uroviricota</taxon>
        <taxon>Caudoviricetes</taxon>
        <taxon>Pantevenvirales</taxon>
        <taxon>Straboviridae</taxon>
        <taxon>Krischvirus</taxon>
        <taxon>Krischvirus gec3s</taxon>
    </lineage>
</organism>
<dbReference type="EMBL" id="HE978309">
    <property type="protein sequence ID" value="CEO90613.1"/>
    <property type="molecule type" value="Genomic_DNA"/>
</dbReference>
<dbReference type="Proteomes" id="UP000203896">
    <property type="component" value="Segment"/>
</dbReference>
<proteinExistence type="predicted"/>
<accession>A0A0B7MR23</accession>
<protein>
    <submittedName>
        <fullName evidence="1">Uncharacterized protein</fullName>
    </submittedName>
</protein>
<sequence>MANEARRTKSLDTRCKPKMTNEQLQDFLAVALNSSKKSRDYQAVCINKMPEHFTKRGF</sequence>
<dbReference type="KEGG" id="vg:23301064"/>
<reference evidence="1 2" key="1">
    <citation type="submission" date="2012-08" db="EMBL/GenBank/DDBJ databases">
        <title>Selection and characterization of a candidate therapeutic bacteriophage that lyses the German Escherichia coli O104:H4 outbreak strain.</title>
        <authorList>
            <person name="Merabishvilli M."/>
            <person name="De Vos D."/>
            <person name="Verbeken G."/>
            <person name="Kropinski A."/>
            <person name="Vandenheuvel D."/>
            <person name="Lavigne R."/>
            <person name="Wattiau P."/>
            <person name="Mast J."/>
            <person name="Ragimbeau C."/>
            <person name="Mossong J."/>
            <person name="Scheres J."/>
            <person name="Chanishvili N."/>
            <person name="Vaneechoutte M."/>
            <person name="Pirnay J.P."/>
        </authorList>
    </citation>
    <scope>NUCLEOTIDE SEQUENCE [LARGE SCALE GENOMIC DNA]</scope>
</reference>
<keyword evidence="2" id="KW-1185">Reference proteome</keyword>
<dbReference type="GeneID" id="23301064"/>
<evidence type="ECO:0000313" key="1">
    <source>
        <dbReference type="EMBL" id="CEO90613.1"/>
    </source>
</evidence>
<gene>
    <name evidence="1" type="ORF">BN201_0010</name>
</gene>